<dbReference type="SUPFAM" id="SSF51556">
    <property type="entry name" value="Metallo-dependent hydrolases"/>
    <property type="match status" value="1"/>
</dbReference>
<evidence type="ECO:0008006" key="3">
    <source>
        <dbReference type="Google" id="ProtNLM"/>
    </source>
</evidence>
<dbReference type="Proteomes" id="UP000032233">
    <property type="component" value="Unassembled WGS sequence"/>
</dbReference>
<dbReference type="EMBL" id="AZAC01000029">
    <property type="protein sequence ID" value="KIX12550.1"/>
    <property type="molecule type" value="Genomic_DNA"/>
</dbReference>
<dbReference type="InterPro" id="IPR032466">
    <property type="entry name" value="Metal_Hydrolase"/>
</dbReference>
<dbReference type="InParanoid" id="A0A0D2JSW6"/>
<reference evidence="1 2" key="1">
    <citation type="submission" date="2013-11" db="EMBL/GenBank/DDBJ databases">
        <title>Metagenomic analysis of a methanogenic consortium involved in long chain n-alkane degradation.</title>
        <authorList>
            <person name="Davidova I.A."/>
            <person name="Callaghan A.V."/>
            <person name="Wawrik B."/>
            <person name="Pruitt S."/>
            <person name="Marks C."/>
            <person name="Duncan K.E."/>
            <person name="Suflita J.M."/>
        </authorList>
    </citation>
    <scope>NUCLEOTIDE SEQUENCE [LARGE SCALE GENOMIC DNA]</scope>
    <source>
        <strain evidence="1 2">SPR</strain>
    </source>
</reference>
<gene>
    <name evidence="1" type="ORF">X474_18270</name>
</gene>
<sequence length="283" mass="30506">MPLVNLEGAFDLHIHTNPSLIQRSKGDLETARDGAESPLAGIMLKNHFESTVGRAATASQAVEGIQVYGGLVLNTFCGGLNPAAVDTAIKLGARQIWMPTLSSRAHKDKFPVQGSSQGAKDKGISVLTEDNKLKPEVKTILELCRESGVILGTAHLTPAEIYELARLARTTGFKKLLVTHPYFAPPRLSVKQQKELTSLGARLELCGGNLYPIPGLATLDNYLETISAIGAQNLILSSDAGQPRKSKPYEVLRVFAQCLVEKGIKQEDIDLMTKKVPAELLGD</sequence>
<dbReference type="Pfam" id="PF19799">
    <property type="entry name" value="DUF6282"/>
    <property type="match status" value="1"/>
</dbReference>
<dbReference type="STRING" id="1429043.X474_18270"/>
<keyword evidence="2" id="KW-1185">Reference proteome</keyword>
<dbReference type="OrthoDB" id="9789440at2"/>
<proteinExistence type="predicted"/>
<dbReference type="RefSeq" id="WP_044350444.1">
    <property type="nucleotide sequence ID" value="NZ_AZAC01000029.1"/>
</dbReference>
<comment type="caution">
    <text evidence="1">The sequence shown here is derived from an EMBL/GenBank/DDBJ whole genome shotgun (WGS) entry which is preliminary data.</text>
</comment>
<evidence type="ECO:0000313" key="1">
    <source>
        <dbReference type="EMBL" id="KIX12550.1"/>
    </source>
</evidence>
<accession>A0A0D2JSW6</accession>
<name>A0A0D2JSW6_9BACT</name>
<protein>
    <recommendedName>
        <fullName evidence="3">Cytosolic protein</fullName>
    </recommendedName>
</protein>
<dbReference type="InterPro" id="IPR046249">
    <property type="entry name" value="DUF6282"/>
</dbReference>
<dbReference type="AlphaFoldDB" id="A0A0D2JSW6"/>
<organism evidence="1 2">
    <name type="scientific">Dethiosulfatarculus sandiegensis</name>
    <dbReference type="NCBI Taxonomy" id="1429043"/>
    <lineage>
        <taxon>Bacteria</taxon>
        <taxon>Pseudomonadati</taxon>
        <taxon>Thermodesulfobacteriota</taxon>
        <taxon>Desulfarculia</taxon>
        <taxon>Desulfarculales</taxon>
        <taxon>Desulfarculaceae</taxon>
        <taxon>Dethiosulfatarculus</taxon>
    </lineage>
</organism>
<evidence type="ECO:0000313" key="2">
    <source>
        <dbReference type="Proteomes" id="UP000032233"/>
    </source>
</evidence>